<sequence>MKLTSPSEKCCLNGKFLSSNLFPPVRIPDESSYIRLVADKCAPNIALNPFDHGSGPTVVVEAHHVSDPPNFAFIGICGIVSDLLWVT</sequence>
<dbReference type="EMBL" id="JAVFWL010000001">
    <property type="protein sequence ID" value="KAK6730568.1"/>
    <property type="molecule type" value="Genomic_DNA"/>
</dbReference>
<reference evidence="1 2" key="1">
    <citation type="submission" date="2023-08" db="EMBL/GenBank/DDBJ databases">
        <title>A Necator americanus chromosomal reference genome.</title>
        <authorList>
            <person name="Ilik V."/>
            <person name="Petrzelkova K.J."/>
            <person name="Pardy F."/>
            <person name="Fuh T."/>
            <person name="Niatou-Singa F.S."/>
            <person name="Gouil Q."/>
            <person name="Baker L."/>
            <person name="Ritchie M.E."/>
            <person name="Jex A.R."/>
            <person name="Gazzola D."/>
            <person name="Li H."/>
            <person name="Toshio Fujiwara R."/>
            <person name="Zhan B."/>
            <person name="Aroian R.V."/>
            <person name="Pafco B."/>
            <person name="Schwarz E.M."/>
        </authorList>
    </citation>
    <scope>NUCLEOTIDE SEQUENCE [LARGE SCALE GENOMIC DNA]</scope>
    <source>
        <strain evidence="1 2">Aroian</strain>
        <tissue evidence="1">Whole animal</tissue>
    </source>
</reference>
<evidence type="ECO:0000313" key="2">
    <source>
        <dbReference type="Proteomes" id="UP001303046"/>
    </source>
</evidence>
<dbReference type="Proteomes" id="UP001303046">
    <property type="component" value="Unassembled WGS sequence"/>
</dbReference>
<name>A0ABR1BYX0_NECAM</name>
<gene>
    <name evidence="1" type="primary">Necator_chrI.g3313</name>
    <name evidence="1" type="ORF">RB195_007184</name>
</gene>
<organism evidence="1 2">
    <name type="scientific">Necator americanus</name>
    <name type="common">Human hookworm</name>
    <dbReference type="NCBI Taxonomy" id="51031"/>
    <lineage>
        <taxon>Eukaryota</taxon>
        <taxon>Metazoa</taxon>
        <taxon>Ecdysozoa</taxon>
        <taxon>Nematoda</taxon>
        <taxon>Chromadorea</taxon>
        <taxon>Rhabditida</taxon>
        <taxon>Rhabditina</taxon>
        <taxon>Rhabditomorpha</taxon>
        <taxon>Strongyloidea</taxon>
        <taxon>Ancylostomatidae</taxon>
        <taxon>Bunostominae</taxon>
        <taxon>Necator</taxon>
    </lineage>
</organism>
<comment type="caution">
    <text evidence="1">The sequence shown here is derived from an EMBL/GenBank/DDBJ whole genome shotgun (WGS) entry which is preliminary data.</text>
</comment>
<accession>A0ABR1BYX0</accession>
<keyword evidence="2" id="KW-1185">Reference proteome</keyword>
<evidence type="ECO:0000313" key="1">
    <source>
        <dbReference type="EMBL" id="KAK6730568.1"/>
    </source>
</evidence>
<evidence type="ECO:0008006" key="3">
    <source>
        <dbReference type="Google" id="ProtNLM"/>
    </source>
</evidence>
<proteinExistence type="predicted"/>
<protein>
    <recommendedName>
        <fullName evidence="3">ZP domain-containing protein</fullName>
    </recommendedName>
</protein>